<comment type="caution">
    <text evidence="2">The sequence shown here is derived from an EMBL/GenBank/DDBJ whole genome shotgun (WGS) entry which is preliminary data.</text>
</comment>
<sequence>MITSTSSAAWTTAAPCAGIDGYLPSEDLVRRHPDEVLKACGPLMDDCAALCPFVLQCYERVRPQSNGFDGVCAARTWINGREVAAAEGAPALSKLASRAGTCGTSSGVTAHRRLGEPLCGQCRVTAQRAEVRRAGAASIRKRASHGDRQARIRAS</sequence>
<organism evidence="2 3">
    <name type="scientific">Streptomyces yunnanensis</name>
    <dbReference type="NCBI Taxonomy" id="156453"/>
    <lineage>
        <taxon>Bacteria</taxon>
        <taxon>Bacillati</taxon>
        <taxon>Actinomycetota</taxon>
        <taxon>Actinomycetes</taxon>
        <taxon>Kitasatosporales</taxon>
        <taxon>Streptomycetaceae</taxon>
        <taxon>Streptomyces</taxon>
    </lineage>
</organism>
<dbReference type="RefSeq" id="WP_073448038.1">
    <property type="nucleotide sequence ID" value="NZ_FRBK01000019.1"/>
</dbReference>
<reference evidence="3" key="1">
    <citation type="submission" date="2016-11" db="EMBL/GenBank/DDBJ databases">
        <authorList>
            <person name="Jaros S."/>
            <person name="Januszkiewicz K."/>
            <person name="Wedrychowicz H."/>
        </authorList>
    </citation>
    <scope>NUCLEOTIDE SEQUENCE [LARGE SCALE GENOMIC DNA]</scope>
    <source>
        <strain evidence="3">CGMCC 4.3555</strain>
    </source>
</reference>
<evidence type="ECO:0000313" key="3">
    <source>
        <dbReference type="Proteomes" id="UP000184388"/>
    </source>
</evidence>
<dbReference type="EMBL" id="FRBK01000019">
    <property type="protein sequence ID" value="SHN08829.1"/>
    <property type="molecule type" value="Genomic_DNA"/>
</dbReference>
<evidence type="ECO:0000256" key="1">
    <source>
        <dbReference type="SAM" id="MobiDB-lite"/>
    </source>
</evidence>
<accession>A0A9X8QYI0</accession>
<evidence type="ECO:0000313" key="2">
    <source>
        <dbReference type="EMBL" id="SHN08829.1"/>
    </source>
</evidence>
<feature type="region of interest" description="Disordered" evidence="1">
    <location>
        <begin position="135"/>
        <end position="155"/>
    </location>
</feature>
<dbReference type="AlphaFoldDB" id="A0A9X8QYI0"/>
<evidence type="ECO:0008006" key="4">
    <source>
        <dbReference type="Google" id="ProtNLM"/>
    </source>
</evidence>
<protein>
    <recommendedName>
        <fullName evidence="4">4Fe-4S Wbl-type domain-containing protein</fullName>
    </recommendedName>
</protein>
<proteinExistence type="predicted"/>
<name>A0A9X8QYI0_9ACTN</name>
<gene>
    <name evidence="2" type="ORF">SAMN05216268_119104</name>
</gene>
<feature type="compositionally biased region" description="Basic and acidic residues" evidence="1">
    <location>
        <begin position="144"/>
        <end position="155"/>
    </location>
</feature>
<dbReference type="Proteomes" id="UP000184388">
    <property type="component" value="Unassembled WGS sequence"/>
</dbReference>